<name>A0ABV0EPN1_9ENTE</name>
<gene>
    <name evidence="5" type="ORF">JZO67_001599</name>
</gene>
<organism evidence="5 6">
    <name type="scientific">Candidatus Enterococcus ferrettii</name>
    <dbReference type="NCBI Taxonomy" id="2815324"/>
    <lineage>
        <taxon>Bacteria</taxon>
        <taxon>Bacillati</taxon>
        <taxon>Bacillota</taxon>
        <taxon>Bacilli</taxon>
        <taxon>Lactobacillales</taxon>
        <taxon>Enterococcaceae</taxon>
        <taxon>Enterococcus</taxon>
    </lineage>
</organism>
<feature type="chain" id="PRO_5045885345" description="Gram-positive pilin subunit D1 N-terminal domain-containing protein" evidence="3">
    <location>
        <begin position="27"/>
        <end position="234"/>
    </location>
</feature>
<keyword evidence="6" id="KW-1185">Reference proteome</keyword>
<evidence type="ECO:0000259" key="4">
    <source>
        <dbReference type="Pfam" id="PF16555"/>
    </source>
</evidence>
<evidence type="ECO:0000313" key="5">
    <source>
        <dbReference type="EMBL" id="MEO1769648.1"/>
    </source>
</evidence>
<feature type="signal peptide" evidence="3">
    <location>
        <begin position="1"/>
        <end position="26"/>
    </location>
</feature>
<dbReference type="Gene3D" id="2.60.40.10">
    <property type="entry name" value="Immunoglobulins"/>
    <property type="match status" value="1"/>
</dbReference>
<evidence type="ECO:0000256" key="3">
    <source>
        <dbReference type="SAM" id="SignalP"/>
    </source>
</evidence>
<evidence type="ECO:0000313" key="6">
    <source>
        <dbReference type="Proteomes" id="UP000664357"/>
    </source>
</evidence>
<feature type="transmembrane region" description="Helical" evidence="2">
    <location>
        <begin position="208"/>
        <end position="227"/>
    </location>
</feature>
<reference evidence="5 6" key="1">
    <citation type="submission" date="2021-03" db="EMBL/GenBank/DDBJ databases">
        <authorList>
            <person name="Gilmore M.S."/>
            <person name="Schwartzman J."/>
            <person name="Van Tyne D."/>
            <person name="Martin M."/>
            <person name="Earl A.M."/>
            <person name="Manson A.L."/>
            <person name="Straub T."/>
            <person name="Salamzade R."/>
            <person name="Saavedra J."/>
            <person name="Lebreton F."/>
            <person name="Prichula J."/>
            <person name="Schaufler K."/>
            <person name="Gaca A."/>
            <person name="Sgardioli B."/>
            <person name="Wagenaar J."/>
            <person name="Strong T."/>
        </authorList>
    </citation>
    <scope>NUCLEOTIDE SEQUENCE [LARGE SCALE GENOMIC DNA]</scope>
    <source>
        <strain evidence="5 6">665A</strain>
    </source>
</reference>
<dbReference type="Proteomes" id="UP000664357">
    <property type="component" value="Unassembled WGS sequence"/>
</dbReference>
<comment type="caution">
    <text evidence="5">The sequence shown here is derived from an EMBL/GenBank/DDBJ whole genome shotgun (WGS) entry which is preliminary data.</text>
</comment>
<accession>A0ABV0EPN1</accession>
<dbReference type="Pfam" id="PF16555">
    <property type="entry name" value="GramPos_pilinD1"/>
    <property type="match status" value="1"/>
</dbReference>
<sequence length="234" mass="25376">MKKLSRIALLLILSLSYLMQGVPVHGQEPATDTESGYSVHIQKYKVEDAATIHALPLDGLKVDQVTDEQGKALEPMKGVSYNITRVTPMQGGTGFEPLKGEGAFTTTVTTDDKGMASVTGLAQGMYEIVEQDHEQLLEVMEPVIVELPFPQQQGEALHGVYIYPKSSAVSDRPRLPGTKGDTPSPGTTGNDPVKKLPQTSGNIGTYQTLLWILAMVLVMGLVGMVNIHRKRDSF</sequence>
<proteinExistence type="predicted"/>
<feature type="region of interest" description="Disordered" evidence="1">
    <location>
        <begin position="168"/>
        <end position="198"/>
    </location>
</feature>
<dbReference type="InterPro" id="IPR032364">
    <property type="entry name" value="GramPos_pilinD1_N"/>
</dbReference>
<dbReference type="EMBL" id="JAFREL020000001">
    <property type="protein sequence ID" value="MEO1769648.1"/>
    <property type="molecule type" value="Genomic_DNA"/>
</dbReference>
<keyword evidence="2" id="KW-0472">Membrane</keyword>
<keyword evidence="3" id="KW-0732">Signal</keyword>
<evidence type="ECO:0000256" key="1">
    <source>
        <dbReference type="SAM" id="MobiDB-lite"/>
    </source>
</evidence>
<reference evidence="5 6" key="2">
    <citation type="submission" date="2024-02" db="EMBL/GenBank/DDBJ databases">
        <title>The Genome Sequence of Enterococcus sp. DIV0159.</title>
        <authorList>
            <person name="Earl A."/>
            <person name="Manson A."/>
            <person name="Gilmore M."/>
            <person name="Sanders J."/>
            <person name="Shea T."/>
            <person name="Howe W."/>
            <person name="Livny J."/>
            <person name="Cuomo C."/>
            <person name="Neafsey D."/>
            <person name="Birren B."/>
        </authorList>
    </citation>
    <scope>NUCLEOTIDE SEQUENCE [LARGE SCALE GENOMIC DNA]</scope>
    <source>
        <strain evidence="5 6">665A</strain>
    </source>
</reference>
<keyword evidence="2" id="KW-0812">Transmembrane</keyword>
<protein>
    <recommendedName>
        <fullName evidence="4">Gram-positive pilin subunit D1 N-terminal domain-containing protein</fullName>
    </recommendedName>
</protein>
<keyword evidence="2" id="KW-1133">Transmembrane helix</keyword>
<feature type="domain" description="Gram-positive pilin subunit D1 N-terminal" evidence="4">
    <location>
        <begin position="39"/>
        <end position="165"/>
    </location>
</feature>
<dbReference type="InterPro" id="IPR013783">
    <property type="entry name" value="Ig-like_fold"/>
</dbReference>
<evidence type="ECO:0000256" key="2">
    <source>
        <dbReference type="SAM" id="Phobius"/>
    </source>
</evidence>